<dbReference type="SMART" id="SM00258">
    <property type="entry name" value="SAND"/>
    <property type="match status" value="1"/>
</dbReference>
<dbReference type="PANTHER" id="PTHR46386:SF11">
    <property type="entry name" value="AUTOIMMUNE REGULATOR"/>
    <property type="match status" value="1"/>
</dbReference>
<feature type="domain" description="HSR" evidence="10">
    <location>
        <begin position="1"/>
        <end position="110"/>
    </location>
</feature>
<dbReference type="GO" id="GO:0006959">
    <property type="term" value="P:humoral immune response"/>
    <property type="evidence" value="ECO:0007669"/>
    <property type="project" value="InterPro"/>
</dbReference>
<accession>A0A401RZM3</accession>
<evidence type="ECO:0000259" key="10">
    <source>
        <dbReference type="PROSITE" id="PS51414"/>
    </source>
</evidence>
<dbReference type="Proteomes" id="UP000287033">
    <property type="component" value="Unassembled WGS sequence"/>
</dbReference>
<evidence type="ECO:0000256" key="2">
    <source>
        <dbReference type="ARBA" id="ARBA00022723"/>
    </source>
</evidence>
<evidence type="ECO:0000259" key="9">
    <source>
        <dbReference type="PROSITE" id="PS50864"/>
    </source>
</evidence>
<dbReference type="OMA" id="DVLRCTH"/>
<dbReference type="InterPro" id="IPR013083">
    <property type="entry name" value="Znf_RING/FYVE/PHD"/>
</dbReference>
<feature type="domain" description="PHD-type" evidence="8">
    <location>
        <begin position="265"/>
        <end position="312"/>
    </location>
</feature>
<dbReference type="PANTHER" id="PTHR46386">
    <property type="entry name" value="NUCLEAR BODY PROTEIN SP140"/>
    <property type="match status" value="1"/>
</dbReference>
<feature type="region of interest" description="Disordered" evidence="7">
    <location>
        <begin position="374"/>
        <end position="393"/>
    </location>
</feature>
<dbReference type="InterPro" id="IPR004865">
    <property type="entry name" value="HSR_dom"/>
</dbReference>
<keyword evidence="12" id="KW-1185">Reference proteome</keyword>
<protein>
    <recommendedName>
        <fullName evidence="13">Autoimmune regulator</fullName>
    </recommendedName>
</protein>
<dbReference type="Gene3D" id="3.30.40.10">
    <property type="entry name" value="Zinc/RING finger domain, C3HC4 (zinc finger)"/>
    <property type="match status" value="2"/>
</dbReference>
<dbReference type="InterPro" id="IPR001965">
    <property type="entry name" value="Znf_PHD"/>
</dbReference>
<organism evidence="11 12">
    <name type="scientific">Chiloscyllium punctatum</name>
    <name type="common">Brownbanded bambooshark</name>
    <name type="synonym">Hemiscyllium punctatum</name>
    <dbReference type="NCBI Taxonomy" id="137246"/>
    <lineage>
        <taxon>Eukaryota</taxon>
        <taxon>Metazoa</taxon>
        <taxon>Chordata</taxon>
        <taxon>Craniata</taxon>
        <taxon>Vertebrata</taxon>
        <taxon>Chondrichthyes</taxon>
        <taxon>Elasmobranchii</taxon>
        <taxon>Galeomorphii</taxon>
        <taxon>Galeoidea</taxon>
        <taxon>Orectolobiformes</taxon>
        <taxon>Hemiscylliidae</taxon>
        <taxon>Chiloscyllium</taxon>
    </lineage>
</organism>
<feature type="region of interest" description="Disordered" evidence="7">
    <location>
        <begin position="112"/>
        <end position="161"/>
    </location>
</feature>
<evidence type="ECO:0000256" key="3">
    <source>
        <dbReference type="ARBA" id="ARBA00022771"/>
    </source>
</evidence>
<dbReference type="Pfam" id="PF03172">
    <property type="entry name" value="HSR"/>
    <property type="match status" value="1"/>
</dbReference>
<gene>
    <name evidence="11" type="ORF">chiPu_0002001</name>
</gene>
<evidence type="ECO:0000313" key="12">
    <source>
        <dbReference type="Proteomes" id="UP000287033"/>
    </source>
</evidence>
<dbReference type="InterPro" id="IPR042580">
    <property type="entry name" value="AIRE_PHD2"/>
</dbReference>
<dbReference type="PROSITE" id="PS01359">
    <property type="entry name" value="ZF_PHD_1"/>
    <property type="match status" value="1"/>
</dbReference>
<dbReference type="OrthoDB" id="787137at2759"/>
<sequence>MSNCDKNPEEDLRQILKVNRTEISMAIDDLFPFLHGLVDHDVITEQIFKETLQLKEQKGSNKAVYTVLTWILEKNNGSISEFWKNLFKDYNLERYPKLQPVYHSFPKDLELNKLRRGRKTPRMSPNQITTRPPLKRKSPEESPANAAGMNTKCGNNKETPGTILKGRIVKKTENTNVVRVPQRSGTQPVQKDNSHATSELSASSANLKGILIKQVLESGISKKGIKGAGETHVLSKSEDPGGKSRSKAWKLATRCRSLPLAQKNDDECAVCRDGGELICCDGCPRAFHLGCLVPPLTEIPNGTWRCLSCTNKAGDSRAPLSSAPEKNQQSQSTAGVQVVLYQQKLVGELEQLLRSSPFTNREHPANIGLQSTAVTTAPSSTSSSASSSANLTANQKQRVLLQTHENQPLNPSCGMCKAGGDLKRCTQCQGAFHSHCYFPASPEKMRTGRCISCTNTTVLNTPTEFEAPLKAPTTQTAVEHEVEADSFINEQLFNKEEFDSILREVSL</sequence>
<dbReference type="Gene3D" id="3.10.390.10">
    <property type="entry name" value="SAND domain-like"/>
    <property type="match status" value="1"/>
</dbReference>
<dbReference type="EMBL" id="BEZZ01000034">
    <property type="protein sequence ID" value="GCC23603.1"/>
    <property type="molecule type" value="Genomic_DNA"/>
</dbReference>
<feature type="domain" description="SAND" evidence="9">
    <location>
        <begin position="170"/>
        <end position="260"/>
    </location>
</feature>
<dbReference type="GO" id="GO:0045182">
    <property type="term" value="F:translation regulator activity"/>
    <property type="evidence" value="ECO:0007669"/>
    <property type="project" value="InterPro"/>
</dbReference>
<keyword evidence="3 6" id="KW-0863">Zinc-finger</keyword>
<dbReference type="Pfam" id="PF01342">
    <property type="entry name" value="SAND"/>
    <property type="match status" value="1"/>
</dbReference>
<keyword evidence="4" id="KW-0862">Zinc</keyword>
<dbReference type="GO" id="GO:0000981">
    <property type="term" value="F:DNA-binding transcription factor activity, RNA polymerase II-specific"/>
    <property type="evidence" value="ECO:0007669"/>
    <property type="project" value="TreeGrafter"/>
</dbReference>
<evidence type="ECO:0000313" key="11">
    <source>
        <dbReference type="EMBL" id="GCC23603.1"/>
    </source>
</evidence>
<dbReference type="InterPro" id="IPR011011">
    <property type="entry name" value="Znf_FYVE_PHD"/>
</dbReference>
<comment type="caution">
    <text evidence="11">The sequence shown here is derived from an EMBL/GenBank/DDBJ whole genome shotgun (WGS) entry which is preliminary data.</text>
</comment>
<evidence type="ECO:0000256" key="5">
    <source>
        <dbReference type="ARBA" id="ARBA00023125"/>
    </source>
</evidence>
<proteinExistence type="predicted"/>
<evidence type="ECO:0000256" key="1">
    <source>
        <dbReference type="ARBA" id="ARBA00022553"/>
    </source>
</evidence>
<name>A0A401RZM3_CHIPU</name>
<dbReference type="GO" id="GO:0005634">
    <property type="term" value="C:nucleus"/>
    <property type="evidence" value="ECO:0007669"/>
    <property type="project" value="InterPro"/>
</dbReference>
<keyword evidence="1" id="KW-0597">Phosphoprotein</keyword>
<dbReference type="InterPro" id="IPR043563">
    <property type="entry name" value="Sp110/Sp140/Sp140L-like"/>
</dbReference>
<dbReference type="CDD" id="cd15539">
    <property type="entry name" value="PHD1_AIRE"/>
    <property type="match status" value="1"/>
</dbReference>
<evidence type="ECO:0000256" key="7">
    <source>
        <dbReference type="SAM" id="MobiDB-lite"/>
    </source>
</evidence>
<dbReference type="SUPFAM" id="SSF63763">
    <property type="entry name" value="SAND domain-like"/>
    <property type="match status" value="1"/>
</dbReference>
<dbReference type="GO" id="GO:0003677">
    <property type="term" value="F:DNA binding"/>
    <property type="evidence" value="ECO:0007669"/>
    <property type="project" value="UniProtKB-KW"/>
</dbReference>
<dbReference type="AlphaFoldDB" id="A0A401RZM3"/>
<evidence type="ECO:0000259" key="8">
    <source>
        <dbReference type="PROSITE" id="PS50016"/>
    </source>
</evidence>
<dbReference type="CDD" id="cd15540">
    <property type="entry name" value="PHD2_AIRE"/>
    <property type="match status" value="1"/>
</dbReference>
<dbReference type="GO" id="GO:0005737">
    <property type="term" value="C:cytoplasm"/>
    <property type="evidence" value="ECO:0007669"/>
    <property type="project" value="InterPro"/>
</dbReference>
<dbReference type="InterPro" id="IPR019787">
    <property type="entry name" value="Znf_PHD-finger"/>
</dbReference>
<dbReference type="InterPro" id="IPR000770">
    <property type="entry name" value="SAND_dom"/>
</dbReference>
<evidence type="ECO:0008006" key="13">
    <source>
        <dbReference type="Google" id="ProtNLM"/>
    </source>
</evidence>
<dbReference type="GO" id="GO:0008270">
    <property type="term" value="F:zinc ion binding"/>
    <property type="evidence" value="ECO:0007669"/>
    <property type="project" value="UniProtKB-KW"/>
</dbReference>
<dbReference type="InterPro" id="IPR010919">
    <property type="entry name" value="SAND-like_dom_sf"/>
</dbReference>
<keyword evidence="2" id="KW-0479">Metal-binding</keyword>
<evidence type="ECO:0000256" key="4">
    <source>
        <dbReference type="ARBA" id="ARBA00022833"/>
    </source>
</evidence>
<keyword evidence="5" id="KW-0238">DNA-binding</keyword>
<dbReference type="PRINTS" id="PR01711">
    <property type="entry name" value="AIREGULATOR"/>
</dbReference>
<dbReference type="InterPro" id="IPR008087">
    <property type="entry name" value="AIRE"/>
</dbReference>
<evidence type="ECO:0000256" key="6">
    <source>
        <dbReference type="PROSITE-ProRule" id="PRU00146"/>
    </source>
</evidence>
<dbReference type="SMART" id="SM00249">
    <property type="entry name" value="PHD"/>
    <property type="match status" value="2"/>
</dbReference>
<dbReference type="SUPFAM" id="SSF57903">
    <property type="entry name" value="FYVE/PHD zinc finger"/>
    <property type="match status" value="2"/>
</dbReference>
<dbReference type="PROSITE" id="PS50016">
    <property type="entry name" value="ZF_PHD_2"/>
    <property type="match status" value="1"/>
</dbReference>
<dbReference type="PROSITE" id="PS51414">
    <property type="entry name" value="HSR"/>
    <property type="match status" value="1"/>
</dbReference>
<dbReference type="Pfam" id="PF00628">
    <property type="entry name" value="PHD"/>
    <property type="match status" value="1"/>
</dbReference>
<dbReference type="PROSITE" id="PS50864">
    <property type="entry name" value="SAND"/>
    <property type="match status" value="1"/>
</dbReference>
<reference evidence="11 12" key="1">
    <citation type="journal article" date="2018" name="Nat. Ecol. Evol.">
        <title>Shark genomes provide insights into elasmobranch evolution and the origin of vertebrates.</title>
        <authorList>
            <person name="Hara Y"/>
            <person name="Yamaguchi K"/>
            <person name="Onimaru K"/>
            <person name="Kadota M"/>
            <person name="Koyanagi M"/>
            <person name="Keeley SD"/>
            <person name="Tatsumi K"/>
            <person name="Tanaka K"/>
            <person name="Motone F"/>
            <person name="Kageyama Y"/>
            <person name="Nozu R"/>
            <person name="Adachi N"/>
            <person name="Nishimura O"/>
            <person name="Nakagawa R"/>
            <person name="Tanegashima C"/>
            <person name="Kiyatake I"/>
            <person name="Matsumoto R"/>
            <person name="Murakumo K"/>
            <person name="Nishida K"/>
            <person name="Terakita A"/>
            <person name="Kuratani S"/>
            <person name="Sato K"/>
            <person name="Hyodo S Kuraku.S."/>
        </authorList>
    </citation>
    <scope>NUCLEOTIDE SEQUENCE [LARGE SCALE GENOMIC DNA]</scope>
</reference>
<dbReference type="InterPro" id="IPR019786">
    <property type="entry name" value="Zinc_finger_PHD-type_CS"/>
</dbReference>
<dbReference type="STRING" id="137246.A0A401RZM3"/>